<protein>
    <submittedName>
        <fullName evidence="1">Uncharacterized protein</fullName>
    </submittedName>
</protein>
<evidence type="ECO:0000313" key="1">
    <source>
        <dbReference type="EMBL" id="SVA23805.1"/>
    </source>
</evidence>
<accession>A0A381U6C4</accession>
<organism evidence="1">
    <name type="scientific">marine metagenome</name>
    <dbReference type="NCBI Taxonomy" id="408172"/>
    <lineage>
        <taxon>unclassified sequences</taxon>
        <taxon>metagenomes</taxon>
        <taxon>ecological metagenomes</taxon>
    </lineage>
</organism>
<name>A0A381U6C4_9ZZZZ</name>
<reference evidence="1" key="1">
    <citation type="submission" date="2018-05" db="EMBL/GenBank/DDBJ databases">
        <authorList>
            <person name="Lanie J.A."/>
            <person name="Ng W.-L."/>
            <person name="Kazmierczak K.M."/>
            <person name="Andrzejewski T.M."/>
            <person name="Davidsen T.M."/>
            <person name="Wayne K.J."/>
            <person name="Tettelin H."/>
            <person name="Glass J.I."/>
            <person name="Rusch D."/>
            <person name="Podicherti R."/>
            <person name="Tsui H.-C.T."/>
            <person name="Winkler M.E."/>
        </authorList>
    </citation>
    <scope>NUCLEOTIDE SEQUENCE</scope>
</reference>
<sequence>MGTSKFTFAELKSVQVIYAGFVTWE</sequence>
<proteinExistence type="predicted"/>
<dbReference type="EMBL" id="UINC01005829">
    <property type="protein sequence ID" value="SVA23805.1"/>
    <property type="molecule type" value="Genomic_DNA"/>
</dbReference>
<dbReference type="AlphaFoldDB" id="A0A381U6C4"/>
<gene>
    <name evidence="1" type="ORF">METZ01_LOCUS76659</name>
</gene>